<evidence type="ECO:0000256" key="2">
    <source>
        <dbReference type="ARBA" id="ARBA00009142"/>
    </source>
</evidence>
<accession>A0A1T4TIS9</accession>
<reference evidence="9 10" key="1">
    <citation type="submission" date="2017-02" db="EMBL/GenBank/DDBJ databases">
        <authorList>
            <person name="Peterson S.W."/>
        </authorList>
    </citation>
    <scope>NUCLEOTIDE SEQUENCE [LARGE SCALE GENOMIC DNA]</scope>
    <source>
        <strain evidence="9 10">DSM 45154</strain>
    </source>
</reference>
<sequence>MEPEIIAVLLTAAAAAGWVDAVVGGGGLLLLPALLVAFPHAPVANLLGTNKLAAVFGTASAAVTYSRGLKLERRVVGPAAGLALLGAGSGAALAGMVSSDALRPIIMVVLLVVAAVVLFRPTLGVAADPTLPSTRRMVAAVLVTGVGIGFYDGLIGPGTGTFLIIALTTITGLDFVSASASAKIVNTATNLGALVVFALNGHILWLLGLGLAVCNIIGAQIGARMALRRGAGFVRIVLLVVVVGLIAKLGWEEFGHLV</sequence>
<dbReference type="OrthoDB" id="554695at2"/>
<comment type="similarity">
    <text evidence="2 8">Belongs to the 4-toluene sulfonate uptake permease (TSUP) (TC 2.A.102) family.</text>
</comment>
<feature type="transmembrane region" description="Helical" evidence="8">
    <location>
        <begin position="162"/>
        <end position="182"/>
    </location>
</feature>
<keyword evidence="10" id="KW-1185">Reference proteome</keyword>
<dbReference type="PANTHER" id="PTHR30269">
    <property type="entry name" value="TRANSMEMBRANE PROTEIN YFCA"/>
    <property type="match status" value="1"/>
</dbReference>
<feature type="transmembrane region" description="Helical" evidence="8">
    <location>
        <begin position="137"/>
        <end position="155"/>
    </location>
</feature>
<name>A0A1T4TIS9_9ACTN</name>
<evidence type="ECO:0000256" key="1">
    <source>
        <dbReference type="ARBA" id="ARBA00004651"/>
    </source>
</evidence>
<feature type="transmembrane region" description="Helical" evidence="8">
    <location>
        <begin position="75"/>
        <end position="97"/>
    </location>
</feature>
<evidence type="ECO:0000256" key="7">
    <source>
        <dbReference type="ARBA" id="ARBA00023136"/>
    </source>
</evidence>
<evidence type="ECO:0000256" key="6">
    <source>
        <dbReference type="ARBA" id="ARBA00022989"/>
    </source>
</evidence>
<dbReference type="GO" id="GO:0005886">
    <property type="term" value="C:plasma membrane"/>
    <property type="evidence" value="ECO:0007669"/>
    <property type="project" value="UniProtKB-SubCell"/>
</dbReference>
<organism evidence="9 10">
    <name type="scientific">Marinactinospora thermotolerans DSM 45154</name>
    <dbReference type="NCBI Taxonomy" id="1122192"/>
    <lineage>
        <taxon>Bacteria</taxon>
        <taxon>Bacillati</taxon>
        <taxon>Actinomycetota</taxon>
        <taxon>Actinomycetes</taxon>
        <taxon>Streptosporangiales</taxon>
        <taxon>Nocardiopsidaceae</taxon>
        <taxon>Marinactinospora</taxon>
    </lineage>
</organism>
<feature type="transmembrane region" description="Helical" evidence="8">
    <location>
        <begin position="202"/>
        <end position="221"/>
    </location>
</feature>
<evidence type="ECO:0000256" key="8">
    <source>
        <dbReference type="RuleBase" id="RU363041"/>
    </source>
</evidence>
<dbReference type="EMBL" id="FUWS01000031">
    <property type="protein sequence ID" value="SKA40327.1"/>
    <property type="molecule type" value="Genomic_DNA"/>
</dbReference>
<keyword evidence="3" id="KW-0813">Transport</keyword>
<evidence type="ECO:0000256" key="5">
    <source>
        <dbReference type="ARBA" id="ARBA00022692"/>
    </source>
</evidence>
<dbReference type="InterPro" id="IPR052017">
    <property type="entry name" value="TSUP"/>
</dbReference>
<keyword evidence="7 8" id="KW-0472">Membrane</keyword>
<dbReference type="AlphaFoldDB" id="A0A1T4TIS9"/>
<dbReference type="STRING" id="1122192.SAMN02745673_05042"/>
<keyword evidence="6 8" id="KW-1133">Transmembrane helix</keyword>
<dbReference type="PANTHER" id="PTHR30269:SF0">
    <property type="entry name" value="MEMBRANE TRANSPORTER PROTEIN YFCA-RELATED"/>
    <property type="match status" value="1"/>
</dbReference>
<feature type="transmembrane region" description="Helical" evidence="8">
    <location>
        <begin position="233"/>
        <end position="251"/>
    </location>
</feature>
<gene>
    <name evidence="9" type="ORF">SAMN02745673_05042</name>
</gene>
<keyword evidence="4 8" id="KW-1003">Cell membrane</keyword>
<protein>
    <recommendedName>
        <fullName evidence="8">Probable membrane transporter protein</fullName>
    </recommendedName>
</protein>
<keyword evidence="5 8" id="KW-0812">Transmembrane</keyword>
<proteinExistence type="inferred from homology"/>
<dbReference type="Proteomes" id="UP000190637">
    <property type="component" value="Unassembled WGS sequence"/>
</dbReference>
<feature type="transmembrane region" description="Helical" evidence="8">
    <location>
        <begin position="104"/>
        <end position="125"/>
    </location>
</feature>
<dbReference type="RefSeq" id="WP_078764247.1">
    <property type="nucleotide sequence ID" value="NZ_FUWS01000031.1"/>
</dbReference>
<dbReference type="InterPro" id="IPR002781">
    <property type="entry name" value="TM_pro_TauE-like"/>
</dbReference>
<dbReference type="Pfam" id="PF01925">
    <property type="entry name" value="TauE"/>
    <property type="match status" value="1"/>
</dbReference>
<evidence type="ECO:0000313" key="10">
    <source>
        <dbReference type="Proteomes" id="UP000190637"/>
    </source>
</evidence>
<evidence type="ECO:0000256" key="4">
    <source>
        <dbReference type="ARBA" id="ARBA00022475"/>
    </source>
</evidence>
<evidence type="ECO:0000256" key="3">
    <source>
        <dbReference type="ARBA" id="ARBA00022448"/>
    </source>
</evidence>
<comment type="subcellular location">
    <subcellularLocation>
        <location evidence="1 8">Cell membrane</location>
        <topology evidence="1 8">Multi-pass membrane protein</topology>
    </subcellularLocation>
</comment>
<evidence type="ECO:0000313" key="9">
    <source>
        <dbReference type="EMBL" id="SKA40327.1"/>
    </source>
</evidence>